<evidence type="ECO:0000259" key="5">
    <source>
        <dbReference type="Pfam" id="PF01507"/>
    </source>
</evidence>
<evidence type="ECO:0000256" key="3">
    <source>
        <dbReference type="ARBA" id="ARBA00024327"/>
    </source>
</evidence>
<keyword evidence="4" id="KW-0408">Iron</keyword>
<dbReference type="AlphaFoldDB" id="M7NYR1"/>
<gene>
    <name evidence="6" type="primary">cysH_1</name>
    <name evidence="4" type="synonym">cysH</name>
    <name evidence="6" type="ORF">ADICEAN_01291</name>
</gene>
<dbReference type="PANTHER" id="PTHR46509:SF1">
    <property type="entry name" value="PHOSPHOADENOSINE PHOSPHOSULFATE REDUCTASE"/>
    <property type="match status" value="1"/>
</dbReference>
<feature type="binding site" evidence="4">
    <location>
        <position position="119"/>
    </location>
    <ligand>
        <name>[4Fe-4S] cluster</name>
        <dbReference type="ChEBI" id="CHEBI:49883"/>
    </ligand>
</feature>
<evidence type="ECO:0000256" key="2">
    <source>
        <dbReference type="ARBA" id="ARBA00023002"/>
    </source>
</evidence>
<dbReference type="STRING" id="1279009.ADICEAN_01291"/>
<dbReference type="InterPro" id="IPR004511">
    <property type="entry name" value="PAPS/APS_Rdtase"/>
</dbReference>
<dbReference type="OrthoDB" id="9794018at2"/>
<accession>M7NYR1</accession>
<evidence type="ECO:0000256" key="1">
    <source>
        <dbReference type="ARBA" id="ARBA00009732"/>
    </source>
</evidence>
<feature type="binding site" evidence="4">
    <location>
        <position position="120"/>
    </location>
    <ligand>
        <name>[4Fe-4S] cluster</name>
        <dbReference type="ChEBI" id="CHEBI:49883"/>
    </ligand>
</feature>
<dbReference type="InterPro" id="IPR014729">
    <property type="entry name" value="Rossmann-like_a/b/a_fold"/>
</dbReference>
<comment type="caution">
    <text evidence="6">The sequence shown here is derived from an EMBL/GenBank/DDBJ whole genome shotgun (WGS) entry which is preliminary data.</text>
</comment>
<evidence type="ECO:0000313" key="6">
    <source>
        <dbReference type="EMBL" id="EMR03524.1"/>
    </source>
</evidence>
<protein>
    <recommendedName>
        <fullName evidence="4">Adenosine 5'-phosphosulfate reductase</fullName>
        <shortName evidence="4">APS reductase</shortName>
        <ecNumber evidence="4">1.8.4.10</ecNumber>
    </recommendedName>
    <alternativeName>
        <fullName evidence="4">5'-adenylylsulfate reductase</fullName>
    </alternativeName>
    <alternativeName>
        <fullName evidence="4">Thioredoxin-dependent 5'-adenylylsulfate reductase</fullName>
    </alternativeName>
</protein>
<name>M7NYR1_9BACT</name>
<dbReference type="GO" id="GO:0019379">
    <property type="term" value="P:sulfate assimilation, phosphoadenylyl sulfate reduction by phosphoadenylyl-sulfate reductase (thioredoxin)"/>
    <property type="evidence" value="ECO:0007669"/>
    <property type="project" value="UniProtKB-UniRule"/>
</dbReference>
<dbReference type="PANTHER" id="PTHR46509">
    <property type="entry name" value="PHOSPHOADENOSINE PHOSPHOSULFATE REDUCTASE"/>
    <property type="match status" value="1"/>
</dbReference>
<comment type="catalytic activity">
    <reaction evidence="4">
        <text>[thioredoxin]-disulfide + sulfite + AMP + 2 H(+) = adenosine 5'-phosphosulfate + [thioredoxin]-dithiol</text>
        <dbReference type="Rhea" id="RHEA:21976"/>
        <dbReference type="Rhea" id="RHEA-COMP:10698"/>
        <dbReference type="Rhea" id="RHEA-COMP:10700"/>
        <dbReference type="ChEBI" id="CHEBI:15378"/>
        <dbReference type="ChEBI" id="CHEBI:17359"/>
        <dbReference type="ChEBI" id="CHEBI:29950"/>
        <dbReference type="ChEBI" id="CHEBI:50058"/>
        <dbReference type="ChEBI" id="CHEBI:58243"/>
        <dbReference type="ChEBI" id="CHEBI:456215"/>
        <dbReference type="EC" id="1.8.4.10"/>
    </reaction>
</comment>
<dbReference type="GO" id="GO:0051539">
    <property type="term" value="F:4 iron, 4 sulfur cluster binding"/>
    <property type="evidence" value="ECO:0007669"/>
    <property type="project" value="UniProtKB-UniRule"/>
</dbReference>
<organism evidence="6 7">
    <name type="scientific">Cesiribacter andamanensis AMV16</name>
    <dbReference type="NCBI Taxonomy" id="1279009"/>
    <lineage>
        <taxon>Bacteria</taxon>
        <taxon>Pseudomonadati</taxon>
        <taxon>Bacteroidota</taxon>
        <taxon>Cytophagia</taxon>
        <taxon>Cytophagales</taxon>
        <taxon>Cesiribacteraceae</taxon>
        <taxon>Cesiribacter</taxon>
    </lineage>
</organism>
<keyword evidence="4" id="KW-0963">Cytoplasm</keyword>
<keyword evidence="4" id="KW-0411">Iron-sulfur</keyword>
<comment type="subcellular location">
    <subcellularLocation>
        <location evidence="4">Cytoplasm</location>
    </subcellularLocation>
</comment>
<dbReference type="GO" id="GO:0004604">
    <property type="term" value="F:phosphoadenylyl-sulfate reductase (thioredoxin) activity"/>
    <property type="evidence" value="ECO:0007669"/>
    <property type="project" value="UniProtKB-UniRule"/>
</dbReference>
<dbReference type="HAMAP" id="MF_00063">
    <property type="entry name" value="CysH"/>
    <property type="match status" value="1"/>
</dbReference>
<dbReference type="InterPro" id="IPR002500">
    <property type="entry name" value="PAPS_reduct_dom"/>
</dbReference>
<comment type="pathway">
    <text evidence="3 4">Sulfur metabolism; hydrogen sulfide biosynthesis; sulfite from sulfate.</text>
</comment>
<dbReference type="GO" id="GO:0070814">
    <property type="term" value="P:hydrogen sulfide biosynthetic process"/>
    <property type="evidence" value="ECO:0007669"/>
    <property type="project" value="UniProtKB-UniRule"/>
</dbReference>
<dbReference type="PIRSF" id="PIRSF000857">
    <property type="entry name" value="PAPS_reductase"/>
    <property type="match status" value="1"/>
</dbReference>
<proteinExistence type="inferred from homology"/>
<dbReference type="Pfam" id="PF01507">
    <property type="entry name" value="PAPS_reduct"/>
    <property type="match status" value="1"/>
</dbReference>
<dbReference type="eggNOG" id="COG0175">
    <property type="taxonomic scope" value="Bacteria"/>
</dbReference>
<dbReference type="EC" id="1.8.4.10" evidence="4"/>
<dbReference type="NCBIfam" id="NF002537">
    <property type="entry name" value="PRK02090.1"/>
    <property type="match status" value="1"/>
</dbReference>
<dbReference type="GO" id="GO:0043866">
    <property type="term" value="F:adenylyl-sulfate reductase (thioredoxin) activity"/>
    <property type="evidence" value="ECO:0007669"/>
    <property type="project" value="UniProtKB-EC"/>
</dbReference>
<dbReference type="SUPFAM" id="SSF52402">
    <property type="entry name" value="Adenine nucleotide alpha hydrolases-like"/>
    <property type="match status" value="1"/>
</dbReference>
<evidence type="ECO:0000313" key="7">
    <source>
        <dbReference type="Proteomes" id="UP000011910"/>
    </source>
</evidence>
<keyword evidence="4" id="KW-0479">Metal-binding</keyword>
<sequence length="236" mass="27295">MLTLLLLCCTFDEQNRFSVEIKEIQDKIEAYKAQGLRLFTTSSFQTHSLVLLHILSRIDSSIPVYLINTGYHFPETIAFAQQVCQQFGLPLIDLKSQTPKHMQRDADGRLLFTSDPDYCCYLNKTQPLDAVLRSHDVWINGIRADQSQTRSAMRTEQAAPHGSLRYHPMLNWSKQQIWRYIKEHDLPRHTLDARGYVSIGCEPCTRRPDPGMQEREARWYGLKKTECGLHTDLVAK</sequence>
<keyword evidence="2 4" id="KW-0560">Oxidoreductase</keyword>
<dbReference type="GO" id="GO:0046872">
    <property type="term" value="F:metal ion binding"/>
    <property type="evidence" value="ECO:0007669"/>
    <property type="project" value="UniProtKB-KW"/>
</dbReference>
<feature type="binding site" evidence="4">
    <location>
        <position position="201"/>
    </location>
    <ligand>
        <name>[4Fe-4S] cluster</name>
        <dbReference type="ChEBI" id="CHEBI:49883"/>
    </ligand>
</feature>
<dbReference type="PATRIC" id="fig|1279009.4.peg.1305"/>
<dbReference type="Gene3D" id="3.40.50.620">
    <property type="entry name" value="HUPs"/>
    <property type="match status" value="1"/>
</dbReference>
<comment type="cofactor">
    <cofactor evidence="4">
        <name>[4Fe-4S] cluster</name>
        <dbReference type="ChEBI" id="CHEBI:49883"/>
    </cofactor>
    <text evidence="4">Binds 1 [4Fe-4S] cluster per subunit.</text>
</comment>
<feature type="binding site" evidence="4">
    <location>
        <position position="204"/>
    </location>
    <ligand>
        <name>[4Fe-4S] cluster</name>
        <dbReference type="ChEBI" id="CHEBI:49883"/>
    </ligand>
</feature>
<dbReference type="GO" id="GO:0005737">
    <property type="term" value="C:cytoplasm"/>
    <property type="evidence" value="ECO:0007669"/>
    <property type="project" value="UniProtKB-SubCell"/>
</dbReference>
<feature type="domain" description="Phosphoadenosine phosphosulphate reductase" evidence="5">
    <location>
        <begin position="38"/>
        <end position="206"/>
    </location>
</feature>
<reference evidence="6 7" key="1">
    <citation type="journal article" date="2013" name="Genome Announc.">
        <title>Draft Genome Sequence of Cesiribacter andamanensis Strain AMV16T, Isolated from a Soil Sample from a Mud Volcano in the Andaman Islands, India.</title>
        <authorList>
            <person name="Shivaji S."/>
            <person name="Ara S."/>
            <person name="Begum Z."/>
            <person name="Srinivas T.N."/>
            <person name="Singh A."/>
            <person name="Kumar Pinnaka A."/>
        </authorList>
    </citation>
    <scope>NUCLEOTIDE SEQUENCE [LARGE SCALE GENOMIC DNA]</scope>
    <source>
        <strain evidence="6 7">AMV16</strain>
    </source>
</reference>
<dbReference type="EMBL" id="AODQ01000023">
    <property type="protein sequence ID" value="EMR03524.1"/>
    <property type="molecule type" value="Genomic_DNA"/>
</dbReference>
<evidence type="ECO:0000256" key="4">
    <source>
        <dbReference type="HAMAP-Rule" id="MF_00063"/>
    </source>
</evidence>
<dbReference type="Proteomes" id="UP000011910">
    <property type="component" value="Unassembled WGS sequence"/>
</dbReference>
<feature type="active site" description="Nucleophile; cysteine thiosulfonate intermediate" evidence="4">
    <location>
        <position position="227"/>
    </location>
</feature>
<comment type="similarity">
    <text evidence="1 4">Belongs to the PAPS reductase family. CysH subfamily.</text>
</comment>
<keyword evidence="7" id="KW-1185">Reference proteome</keyword>
<comment type="function">
    <text evidence="4">Catalyzes the formation of sulfite from adenosine 5'-phosphosulfate (APS) using thioredoxin as an electron donor.</text>
</comment>